<comment type="similarity">
    <text evidence="2">Belongs to the BMP lipoprotein family.</text>
</comment>
<accession>A0A917UYG3</accession>
<evidence type="ECO:0000256" key="4">
    <source>
        <dbReference type="ARBA" id="ARBA00022729"/>
    </source>
</evidence>
<dbReference type="Proteomes" id="UP000658382">
    <property type="component" value="Unassembled WGS sequence"/>
</dbReference>
<sequence length="321" mass="35770">MKKLSILIPAAFILVLSGCGSYFDSGNLQNVGMLMESSAHEQPWDKKGYEGLMAIEKQFNTEVYYKEDVKTQQEVRDAVDELVKNGVNLIYGHSAVYGKFFEEISNVYPEVHFVYFNGGQFTKNVTSLNFNSHAMGFFAGMLAGEMTDTNHVGVIGAFEWQPEIEGYFEGVTFQNSEAEVHLNYVNDWNAKEKATEMYNTMRGQGADVVYPTGNTYSASIIEQAAADGIHAIGYVADQSKIAEKTVLSSTVQHVEDLYTMAAGKFNDGDLRGGVTTFDFQDDVISLGEFSPEVPKDIRNYIQEEVDAYKETGLLPNERDDE</sequence>
<comment type="subcellular location">
    <subcellularLocation>
        <location evidence="1">Cell membrane</location>
        <topology evidence="1">Lipid-anchor</topology>
    </subcellularLocation>
</comment>
<dbReference type="Gene3D" id="3.40.50.2300">
    <property type="match status" value="2"/>
</dbReference>
<keyword evidence="9" id="KW-1185">Reference proteome</keyword>
<dbReference type="Pfam" id="PF02608">
    <property type="entry name" value="Bmp"/>
    <property type="match status" value="1"/>
</dbReference>
<organism evidence="8 9">
    <name type="scientific">Lentibacillus kapialis</name>
    <dbReference type="NCBI Taxonomy" id="340214"/>
    <lineage>
        <taxon>Bacteria</taxon>
        <taxon>Bacillati</taxon>
        <taxon>Bacillota</taxon>
        <taxon>Bacilli</taxon>
        <taxon>Bacillales</taxon>
        <taxon>Bacillaceae</taxon>
        <taxon>Lentibacillus</taxon>
    </lineage>
</organism>
<evidence type="ECO:0000256" key="2">
    <source>
        <dbReference type="ARBA" id="ARBA00008610"/>
    </source>
</evidence>
<keyword evidence="4" id="KW-0732">Signal</keyword>
<feature type="domain" description="ABC transporter substrate-binding protein PnrA-like" evidence="7">
    <location>
        <begin position="29"/>
        <end position="308"/>
    </location>
</feature>
<name>A0A917UYG3_9BACI</name>
<evidence type="ECO:0000256" key="1">
    <source>
        <dbReference type="ARBA" id="ARBA00004193"/>
    </source>
</evidence>
<evidence type="ECO:0000259" key="7">
    <source>
        <dbReference type="Pfam" id="PF02608"/>
    </source>
</evidence>
<evidence type="ECO:0000256" key="5">
    <source>
        <dbReference type="ARBA" id="ARBA00023136"/>
    </source>
</evidence>
<dbReference type="GO" id="GO:0005886">
    <property type="term" value="C:plasma membrane"/>
    <property type="evidence" value="ECO:0007669"/>
    <property type="project" value="UniProtKB-SubCell"/>
</dbReference>
<proteinExistence type="inferred from homology"/>
<reference evidence="8" key="2">
    <citation type="submission" date="2020-09" db="EMBL/GenBank/DDBJ databases">
        <authorList>
            <person name="Sun Q."/>
            <person name="Ohkuma M."/>
        </authorList>
    </citation>
    <scope>NUCLEOTIDE SEQUENCE</scope>
    <source>
        <strain evidence="8">JCM 12580</strain>
    </source>
</reference>
<dbReference type="RefSeq" id="WP_188632702.1">
    <property type="nucleotide sequence ID" value="NZ_BMNQ01000020.1"/>
</dbReference>
<evidence type="ECO:0000313" key="8">
    <source>
        <dbReference type="EMBL" id="GGJ95335.1"/>
    </source>
</evidence>
<dbReference type="InterPro" id="IPR003760">
    <property type="entry name" value="PnrA-like"/>
</dbReference>
<dbReference type="PANTHER" id="PTHR34296:SF2">
    <property type="entry name" value="ABC TRANSPORTER GUANOSINE-BINDING PROTEIN NUPN"/>
    <property type="match status" value="1"/>
</dbReference>
<evidence type="ECO:0000256" key="3">
    <source>
        <dbReference type="ARBA" id="ARBA00022475"/>
    </source>
</evidence>
<dbReference type="AlphaFoldDB" id="A0A917UYG3"/>
<dbReference type="PROSITE" id="PS51257">
    <property type="entry name" value="PROKAR_LIPOPROTEIN"/>
    <property type="match status" value="1"/>
</dbReference>
<dbReference type="InterPro" id="IPR050957">
    <property type="entry name" value="BMP_lipoprotein"/>
</dbReference>
<comment type="caution">
    <text evidence="8">The sequence shown here is derived from an EMBL/GenBank/DDBJ whole genome shotgun (WGS) entry which is preliminary data.</text>
</comment>
<protein>
    <submittedName>
        <fullName evidence="8">Transcriptional activator protein med</fullName>
    </submittedName>
</protein>
<gene>
    <name evidence="8" type="primary">med</name>
    <name evidence="8" type="ORF">GCM10007063_17320</name>
</gene>
<dbReference type="SUPFAM" id="SSF53822">
    <property type="entry name" value="Periplasmic binding protein-like I"/>
    <property type="match status" value="1"/>
</dbReference>
<evidence type="ECO:0000256" key="6">
    <source>
        <dbReference type="ARBA" id="ARBA00023288"/>
    </source>
</evidence>
<dbReference type="InterPro" id="IPR028082">
    <property type="entry name" value="Peripla_BP_I"/>
</dbReference>
<dbReference type="EMBL" id="BMNQ01000020">
    <property type="protein sequence ID" value="GGJ95335.1"/>
    <property type="molecule type" value="Genomic_DNA"/>
</dbReference>
<keyword evidence="5" id="KW-0472">Membrane</keyword>
<evidence type="ECO:0000313" key="9">
    <source>
        <dbReference type="Proteomes" id="UP000658382"/>
    </source>
</evidence>
<keyword evidence="3" id="KW-1003">Cell membrane</keyword>
<dbReference type="PANTHER" id="PTHR34296">
    <property type="entry name" value="TRANSCRIPTIONAL ACTIVATOR PROTEIN MED"/>
    <property type="match status" value="1"/>
</dbReference>
<keyword evidence="6" id="KW-0449">Lipoprotein</keyword>
<reference evidence="8" key="1">
    <citation type="journal article" date="2014" name="Int. J. Syst. Evol. Microbiol.">
        <title>Complete genome sequence of Corynebacterium casei LMG S-19264T (=DSM 44701T), isolated from a smear-ripened cheese.</title>
        <authorList>
            <consortium name="US DOE Joint Genome Institute (JGI-PGF)"/>
            <person name="Walter F."/>
            <person name="Albersmeier A."/>
            <person name="Kalinowski J."/>
            <person name="Ruckert C."/>
        </authorList>
    </citation>
    <scope>NUCLEOTIDE SEQUENCE</scope>
    <source>
        <strain evidence="8">JCM 12580</strain>
    </source>
</reference>